<dbReference type="Gene3D" id="2.60.40.10">
    <property type="entry name" value="Immunoglobulins"/>
    <property type="match status" value="1"/>
</dbReference>
<feature type="compositionally biased region" description="Acidic residues" evidence="1">
    <location>
        <begin position="118"/>
        <end position="129"/>
    </location>
</feature>
<reference evidence="4" key="1">
    <citation type="submission" date="2025-08" db="UniProtKB">
        <authorList>
            <consortium name="RefSeq"/>
        </authorList>
    </citation>
    <scope>IDENTIFICATION</scope>
</reference>
<keyword evidence="2" id="KW-1133">Transmembrane helix</keyword>
<proteinExistence type="predicted"/>
<dbReference type="GeneID" id="100742311"/>
<accession>A0A6P8LSU2</accession>
<feature type="compositionally biased region" description="Polar residues" evidence="1">
    <location>
        <begin position="131"/>
        <end position="141"/>
    </location>
</feature>
<dbReference type="SUPFAM" id="SSF48726">
    <property type="entry name" value="Immunoglobulin"/>
    <property type="match status" value="1"/>
</dbReference>
<protein>
    <submittedName>
        <fullName evidence="4">Uncharacterized protein LOC100742311</fullName>
    </submittedName>
</protein>
<sequence>MYEKQCNIVVSYAGEKLLPSEKYKMSEYALNDYSWQMNLTVNSLEKRDFGEYVCSSVNALGKADGIVHLQELHLVAKTTPSPFVKITDQKPSRKKPILKGRKKNSNSNGRRIHMGSFDDFDSSGNDDDFSTTQIMGGSTLQEGHRTERPLISPSLPPPWVNINTANCRHHLVSITLFFPLFILTMIFVP</sequence>
<dbReference type="RefSeq" id="XP_033177734.1">
    <property type="nucleotide sequence ID" value="XM_033321843.1"/>
</dbReference>
<gene>
    <name evidence="4" type="primary">LOC100742311</name>
</gene>
<dbReference type="InterPro" id="IPR036179">
    <property type="entry name" value="Ig-like_dom_sf"/>
</dbReference>
<dbReference type="AlphaFoldDB" id="A0A6P8LSU2"/>
<feature type="region of interest" description="Disordered" evidence="1">
    <location>
        <begin position="84"/>
        <end position="152"/>
    </location>
</feature>
<dbReference type="OrthoDB" id="10012075at2759"/>
<organism evidence="3 4">
    <name type="scientific">Bombus impatiens</name>
    <name type="common">Bumblebee</name>
    <dbReference type="NCBI Taxonomy" id="132113"/>
    <lineage>
        <taxon>Eukaryota</taxon>
        <taxon>Metazoa</taxon>
        <taxon>Ecdysozoa</taxon>
        <taxon>Arthropoda</taxon>
        <taxon>Hexapoda</taxon>
        <taxon>Insecta</taxon>
        <taxon>Pterygota</taxon>
        <taxon>Neoptera</taxon>
        <taxon>Endopterygota</taxon>
        <taxon>Hymenoptera</taxon>
        <taxon>Apocrita</taxon>
        <taxon>Aculeata</taxon>
        <taxon>Apoidea</taxon>
        <taxon>Anthophila</taxon>
        <taxon>Apidae</taxon>
        <taxon>Bombus</taxon>
        <taxon>Pyrobombus</taxon>
    </lineage>
</organism>
<keyword evidence="2" id="KW-0472">Membrane</keyword>
<keyword evidence="2" id="KW-0812">Transmembrane</keyword>
<dbReference type="CTD" id="26067049"/>
<feature type="transmembrane region" description="Helical" evidence="2">
    <location>
        <begin position="170"/>
        <end position="188"/>
    </location>
</feature>
<dbReference type="InterPro" id="IPR013783">
    <property type="entry name" value="Ig-like_fold"/>
</dbReference>
<evidence type="ECO:0000313" key="4">
    <source>
        <dbReference type="RefSeq" id="XP_033177734.1"/>
    </source>
</evidence>
<keyword evidence="3" id="KW-1185">Reference proteome</keyword>
<name>A0A6P8LSU2_BOMIM</name>
<evidence type="ECO:0000313" key="3">
    <source>
        <dbReference type="Proteomes" id="UP000515180"/>
    </source>
</evidence>
<feature type="compositionally biased region" description="Basic residues" evidence="1">
    <location>
        <begin position="92"/>
        <end position="104"/>
    </location>
</feature>
<evidence type="ECO:0000256" key="1">
    <source>
        <dbReference type="SAM" id="MobiDB-lite"/>
    </source>
</evidence>
<dbReference type="Proteomes" id="UP000515180">
    <property type="component" value="Unplaced"/>
</dbReference>
<evidence type="ECO:0000256" key="2">
    <source>
        <dbReference type="SAM" id="Phobius"/>
    </source>
</evidence>